<dbReference type="VEuPathDB" id="FungiDB:VP01_362g21"/>
<gene>
    <name evidence="1" type="ORF">VP01_362g21</name>
</gene>
<comment type="caution">
    <text evidence="1">The sequence shown here is derived from an EMBL/GenBank/DDBJ whole genome shotgun (WGS) entry which is preliminary data.</text>
</comment>
<accession>A0A0L6UUV5</accession>
<proteinExistence type="predicted"/>
<sequence>MKRLSLFQTLKMVFYIINGILNHGGKFQPSLIATLMEKIYLDIATNGRIMFAQVTKFNQLLKFSCISSSSFINKGLPSCLNGHKPSTNYHTKGLDKSCALYFSMLQYLSGPVKNNFQSVKGHSQAINSLDFISSRKILEAIEILNIYL</sequence>
<dbReference type="PANTHER" id="PTHR10362">
    <property type="entry name" value="HISTIDINE AMMONIA-LYASE"/>
    <property type="match status" value="1"/>
</dbReference>
<dbReference type="AlphaFoldDB" id="A0A0L6UUV5"/>
<protein>
    <submittedName>
        <fullName evidence="1">Phenylalanine ammonia-lyase</fullName>
    </submittedName>
</protein>
<keyword evidence="1" id="KW-0456">Lyase</keyword>
<dbReference type="SUPFAM" id="SSF48557">
    <property type="entry name" value="L-aspartase-like"/>
    <property type="match status" value="1"/>
</dbReference>
<dbReference type="STRING" id="27349.A0A0L6UUV5"/>
<dbReference type="InterPro" id="IPR001106">
    <property type="entry name" value="Aromatic_Lyase"/>
</dbReference>
<dbReference type="EMBL" id="LAVV01008646">
    <property type="protein sequence ID" value="KNZ52279.1"/>
    <property type="molecule type" value="Genomic_DNA"/>
</dbReference>
<keyword evidence="2" id="KW-1185">Reference proteome</keyword>
<dbReference type="GO" id="GO:0016829">
    <property type="term" value="F:lyase activity"/>
    <property type="evidence" value="ECO:0007669"/>
    <property type="project" value="UniProtKB-KW"/>
</dbReference>
<reference evidence="1 2" key="1">
    <citation type="submission" date="2015-08" db="EMBL/GenBank/DDBJ databases">
        <title>Next Generation Sequencing and Analysis of the Genome of Puccinia sorghi L Schw, the Causal Agent of Maize Common Rust.</title>
        <authorList>
            <person name="Rochi L."/>
            <person name="Burguener G."/>
            <person name="Darino M."/>
            <person name="Turjanski A."/>
            <person name="Kreff E."/>
            <person name="Dieguez M.J."/>
            <person name="Sacco F."/>
        </authorList>
    </citation>
    <scope>NUCLEOTIDE SEQUENCE [LARGE SCALE GENOMIC DNA]</scope>
    <source>
        <strain evidence="1 2">RO10H11247</strain>
    </source>
</reference>
<dbReference type="Pfam" id="PF00221">
    <property type="entry name" value="Lyase_aromatic"/>
    <property type="match status" value="1"/>
</dbReference>
<evidence type="ECO:0000313" key="1">
    <source>
        <dbReference type="EMBL" id="KNZ52279.1"/>
    </source>
</evidence>
<dbReference type="Proteomes" id="UP000037035">
    <property type="component" value="Unassembled WGS sequence"/>
</dbReference>
<evidence type="ECO:0000313" key="2">
    <source>
        <dbReference type="Proteomes" id="UP000037035"/>
    </source>
</evidence>
<organism evidence="1 2">
    <name type="scientific">Puccinia sorghi</name>
    <dbReference type="NCBI Taxonomy" id="27349"/>
    <lineage>
        <taxon>Eukaryota</taxon>
        <taxon>Fungi</taxon>
        <taxon>Dikarya</taxon>
        <taxon>Basidiomycota</taxon>
        <taxon>Pucciniomycotina</taxon>
        <taxon>Pucciniomycetes</taxon>
        <taxon>Pucciniales</taxon>
        <taxon>Pucciniaceae</taxon>
        <taxon>Puccinia</taxon>
    </lineage>
</organism>
<name>A0A0L6UUV5_9BASI</name>
<dbReference type="Gene3D" id="1.20.200.10">
    <property type="entry name" value="Fumarase/aspartase (Central domain)"/>
    <property type="match status" value="1"/>
</dbReference>
<dbReference type="InterPro" id="IPR008948">
    <property type="entry name" value="L-Aspartase-like"/>
</dbReference>
<dbReference type="OrthoDB" id="10051290at2759"/>